<dbReference type="PANTHER" id="PTHR30288:SF0">
    <property type="entry name" value="FLAGELLAR HOOK-ASSOCIATED PROTEIN 2"/>
    <property type="match status" value="1"/>
</dbReference>
<dbReference type="AlphaFoldDB" id="W9V977"/>
<dbReference type="Pfam" id="PF02465">
    <property type="entry name" value="FliD_N"/>
    <property type="match status" value="1"/>
</dbReference>
<evidence type="ECO:0000256" key="4">
    <source>
        <dbReference type="ARBA" id="ARBA00023143"/>
    </source>
</evidence>
<comment type="similarity">
    <text evidence="1 5">Belongs to the FliD family.</text>
</comment>
<keyword evidence="9" id="KW-1185">Reference proteome</keyword>
<dbReference type="Pfam" id="PF07195">
    <property type="entry name" value="FliD_C"/>
    <property type="match status" value="2"/>
</dbReference>
<evidence type="ECO:0000313" key="8">
    <source>
        <dbReference type="EMBL" id="EXJ13416.1"/>
    </source>
</evidence>
<dbReference type="GO" id="GO:0009421">
    <property type="term" value="C:bacterial-type flagellum filament cap"/>
    <property type="evidence" value="ECO:0007669"/>
    <property type="project" value="InterPro"/>
</dbReference>
<reference evidence="8 9" key="1">
    <citation type="submission" date="2012-11" db="EMBL/GenBank/DDBJ databases">
        <title>Genome assembly of Thiorhodococcus sp. AK35.</title>
        <authorList>
            <person name="Nupur N."/>
            <person name="Khatri I."/>
            <person name="Subramanian S."/>
            <person name="Pinnaka A."/>
        </authorList>
    </citation>
    <scope>NUCLEOTIDE SEQUENCE [LARGE SCALE GENOMIC DNA]</scope>
    <source>
        <strain evidence="8 9">AK35</strain>
    </source>
</reference>
<dbReference type="GO" id="GO:0007155">
    <property type="term" value="P:cell adhesion"/>
    <property type="evidence" value="ECO:0007669"/>
    <property type="project" value="InterPro"/>
</dbReference>
<gene>
    <name evidence="8" type="ORF">D779_3740</name>
</gene>
<evidence type="ECO:0000256" key="3">
    <source>
        <dbReference type="ARBA" id="ARBA00023054"/>
    </source>
</evidence>
<organism evidence="8 9">
    <name type="scientific">Imhoffiella purpurea</name>
    <dbReference type="NCBI Taxonomy" id="1249627"/>
    <lineage>
        <taxon>Bacteria</taxon>
        <taxon>Pseudomonadati</taxon>
        <taxon>Pseudomonadota</taxon>
        <taxon>Gammaproteobacteria</taxon>
        <taxon>Chromatiales</taxon>
        <taxon>Chromatiaceae</taxon>
        <taxon>Imhoffiella</taxon>
    </lineage>
</organism>
<accession>W9V977</accession>
<keyword evidence="3" id="KW-0175">Coiled coil</keyword>
<feature type="domain" description="Flagellar hook-associated protein 2 C-terminal" evidence="7">
    <location>
        <begin position="714"/>
        <end position="784"/>
    </location>
</feature>
<evidence type="ECO:0000259" key="7">
    <source>
        <dbReference type="Pfam" id="PF07195"/>
    </source>
</evidence>
<feature type="domain" description="Flagellar hook-associated protein 2 C-terminal" evidence="7">
    <location>
        <begin position="240"/>
        <end position="413"/>
    </location>
</feature>
<dbReference type="RefSeq" id="WP_043757155.1">
    <property type="nucleotide sequence ID" value="NZ_AONC01000070.1"/>
</dbReference>
<comment type="function">
    <text evidence="5">Required for morphogenesis and for the elongation of the flagellar filament by facilitating polymerization of the flagellin monomers at the tip of growing filament. Forms a capping structure, which prevents flagellin subunits (transported through the central channel of the flagellum) from leaking out without polymerization at the distal end.</text>
</comment>
<dbReference type="InterPro" id="IPR040026">
    <property type="entry name" value="FliD"/>
</dbReference>
<dbReference type="STRING" id="1249627.D779_3740"/>
<dbReference type="GO" id="GO:0009424">
    <property type="term" value="C:bacterial-type flagellum hook"/>
    <property type="evidence" value="ECO:0007669"/>
    <property type="project" value="UniProtKB-UniRule"/>
</dbReference>
<dbReference type="InterPro" id="IPR003481">
    <property type="entry name" value="FliD_N"/>
</dbReference>
<comment type="caution">
    <text evidence="8">The sequence shown here is derived from an EMBL/GenBank/DDBJ whole genome shotgun (WGS) entry which is preliminary data.</text>
</comment>
<keyword evidence="8" id="KW-0966">Cell projection</keyword>
<sequence>MATNNIVNSLGIGSGIDLSTLVSQLVEVERAAPQERIDKRTETLKAQISGYGQLTSALDTLQTAVKTLSDGDLFNARSVAVPDSDSITAESLEAGAQTGSYSIKVNQVATAQSLAMTAVSQNQRDAALGKSGTMSISFGEWSYTGADNDIPDAFTVNADRAALSIEIEETDSLDTIAQKINDQASGVQASVLKVDGKFQLMLTASSGQSNAMEITVDDASLDQFAFNSANHANVTETQQGQDAILEVNGLAVTRESNQIDDVIEGFKFTLNKPSTEALSFSITEDKSAAETAIREFVDAYNSFHETVEGLVGYTRDEDKNWVRGDLAGDNSARMMINRLRESIGRAVPGLESGFTSVVNVGIRTERDGTLSIKEEWFAPAFNDHFKLFESLFSPSLSVGNTSVAVYQGSFASKAVSGNYQAEITRDPTQGQVVGGAIGHDFGLGALDASGGGYSFKINVNGAESDLIELTGNYGSADELRADLQSRINGDSNLKAAFGAVDVLYDSTSNAFSFVSREYGSISKVGFTEVGANMGTLGISATGAEVHGNSISQAGFDSATDAFTTSLDGSAGDYSFKIGVDGVESDLIQLSGTYASAEEVRAELQSLLDTDAQLVAAGVGVDVSYDADTDRFSFVSRSTGLDSDVDFTEVGADIGKLGIEDVLTGTSGVNVAGTINGVAGFGAGNVLLPNLDSDAYGLNLSVKPGAKAQGQFDFSFTRGFAGELSKLIDELAGSSGLISVREENVQSQLDALGEDQTRLDARMDKVSARLTAQFIAMESILDSLDSTSGQLEGLVDRLPFTSKT</sequence>
<dbReference type="GO" id="GO:0071973">
    <property type="term" value="P:bacterial-type flagellum-dependent cell motility"/>
    <property type="evidence" value="ECO:0007669"/>
    <property type="project" value="TreeGrafter"/>
</dbReference>
<dbReference type="eggNOG" id="COG1345">
    <property type="taxonomic scope" value="Bacteria"/>
</dbReference>
<name>W9V977_9GAMM</name>
<proteinExistence type="inferred from homology"/>
<dbReference type="InterPro" id="IPR010809">
    <property type="entry name" value="FliD_C"/>
</dbReference>
<dbReference type="Proteomes" id="UP000019460">
    <property type="component" value="Unassembled WGS sequence"/>
</dbReference>
<evidence type="ECO:0000256" key="5">
    <source>
        <dbReference type="RuleBase" id="RU362066"/>
    </source>
</evidence>
<keyword evidence="8" id="KW-0969">Cilium</keyword>
<dbReference type="GO" id="GO:0005576">
    <property type="term" value="C:extracellular region"/>
    <property type="evidence" value="ECO:0007669"/>
    <property type="project" value="UniProtKB-SubCell"/>
</dbReference>
<keyword evidence="5" id="KW-0964">Secreted</keyword>
<dbReference type="EMBL" id="AONC01000070">
    <property type="protein sequence ID" value="EXJ13416.1"/>
    <property type="molecule type" value="Genomic_DNA"/>
</dbReference>
<evidence type="ECO:0000259" key="6">
    <source>
        <dbReference type="Pfam" id="PF02465"/>
    </source>
</evidence>
<dbReference type="OrthoDB" id="5980200at2"/>
<feature type="domain" description="Flagellar hook-associated protein 2 N-terminal" evidence="6">
    <location>
        <begin position="14"/>
        <end position="112"/>
    </location>
</feature>
<evidence type="ECO:0000256" key="2">
    <source>
        <dbReference type="ARBA" id="ARBA00011255"/>
    </source>
</evidence>
<keyword evidence="8" id="KW-0282">Flagellum</keyword>
<keyword evidence="4 5" id="KW-0975">Bacterial flagellum</keyword>
<evidence type="ECO:0000313" key="9">
    <source>
        <dbReference type="Proteomes" id="UP000019460"/>
    </source>
</evidence>
<protein>
    <recommendedName>
        <fullName evidence="5">Flagellar hook-associated protein 2</fullName>
        <shortName evidence="5">HAP2</shortName>
    </recommendedName>
    <alternativeName>
        <fullName evidence="5">Flagellar cap protein</fullName>
    </alternativeName>
</protein>
<evidence type="ECO:0000256" key="1">
    <source>
        <dbReference type="ARBA" id="ARBA00009764"/>
    </source>
</evidence>
<comment type="subcellular location">
    <subcellularLocation>
        <location evidence="5">Secreted</location>
    </subcellularLocation>
    <subcellularLocation>
        <location evidence="5">Bacterial flagellum</location>
    </subcellularLocation>
</comment>
<dbReference type="PANTHER" id="PTHR30288">
    <property type="entry name" value="FLAGELLAR CAP/ASSEMBLY PROTEIN FLID"/>
    <property type="match status" value="1"/>
</dbReference>
<dbReference type="InterPro" id="IPR010810">
    <property type="entry name" value="Flagellin_hook_IN_motif"/>
</dbReference>
<dbReference type="Pfam" id="PF07196">
    <property type="entry name" value="Flagellin_IN"/>
    <property type="match status" value="1"/>
</dbReference>
<comment type="subunit">
    <text evidence="2 5">Homopentamer.</text>
</comment>